<accession>A0ABD1NIB0</accession>
<keyword evidence="3" id="KW-1185">Reference proteome</keyword>
<evidence type="ECO:0000313" key="3">
    <source>
        <dbReference type="Proteomes" id="UP001603857"/>
    </source>
</evidence>
<dbReference type="Proteomes" id="UP001603857">
    <property type="component" value="Unassembled WGS sequence"/>
</dbReference>
<evidence type="ECO:0000313" key="2">
    <source>
        <dbReference type="EMBL" id="KAL2347864.1"/>
    </source>
</evidence>
<organism evidence="2 3">
    <name type="scientific">Flemingia macrophylla</name>
    <dbReference type="NCBI Taxonomy" id="520843"/>
    <lineage>
        <taxon>Eukaryota</taxon>
        <taxon>Viridiplantae</taxon>
        <taxon>Streptophyta</taxon>
        <taxon>Embryophyta</taxon>
        <taxon>Tracheophyta</taxon>
        <taxon>Spermatophyta</taxon>
        <taxon>Magnoliopsida</taxon>
        <taxon>eudicotyledons</taxon>
        <taxon>Gunneridae</taxon>
        <taxon>Pentapetalae</taxon>
        <taxon>rosids</taxon>
        <taxon>fabids</taxon>
        <taxon>Fabales</taxon>
        <taxon>Fabaceae</taxon>
        <taxon>Papilionoideae</taxon>
        <taxon>50 kb inversion clade</taxon>
        <taxon>NPAAA clade</taxon>
        <taxon>indigoferoid/millettioid clade</taxon>
        <taxon>Phaseoleae</taxon>
        <taxon>Flemingia</taxon>
    </lineage>
</organism>
<gene>
    <name evidence="2" type="ORF">Fmac_001864</name>
</gene>
<proteinExistence type="predicted"/>
<protein>
    <submittedName>
        <fullName evidence="2">Uncharacterized protein</fullName>
    </submittedName>
</protein>
<name>A0ABD1NIB0_9FABA</name>
<feature type="region of interest" description="Disordered" evidence="1">
    <location>
        <begin position="1"/>
        <end position="87"/>
    </location>
</feature>
<comment type="caution">
    <text evidence="2">The sequence shown here is derived from an EMBL/GenBank/DDBJ whole genome shotgun (WGS) entry which is preliminary data.</text>
</comment>
<feature type="compositionally biased region" description="Low complexity" evidence="1">
    <location>
        <begin position="55"/>
        <end position="82"/>
    </location>
</feature>
<dbReference type="EMBL" id="JBGMDY010000001">
    <property type="protein sequence ID" value="KAL2347864.1"/>
    <property type="molecule type" value="Genomic_DNA"/>
</dbReference>
<evidence type="ECO:0000256" key="1">
    <source>
        <dbReference type="SAM" id="MobiDB-lite"/>
    </source>
</evidence>
<dbReference type="AlphaFoldDB" id="A0ABD1NIB0"/>
<reference evidence="2 3" key="1">
    <citation type="submission" date="2024-08" db="EMBL/GenBank/DDBJ databases">
        <title>Insights into the chromosomal genome structure of Flemingia macrophylla.</title>
        <authorList>
            <person name="Ding Y."/>
            <person name="Zhao Y."/>
            <person name="Bi W."/>
            <person name="Wu M."/>
            <person name="Zhao G."/>
            <person name="Gong Y."/>
            <person name="Li W."/>
            <person name="Zhang P."/>
        </authorList>
    </citation>
    <scope>NUCLEOTIDE SEQUENCE [LARGE SCALE GENOMIC DNA]</scope>
    <source>
        <strain evidence="2">DYQJB</strain>
        <tissue evidence="2">Leaf</tissue>
    </source>
</reference>
<sequence length="160" mass="17419">MLQTPPPRSPLHQAILPPSFHPPPGDTRQRRTCPPLPQTCPTYSLPLSPSPRPTSSPSSPKRPPSTSSTSPPSSSSKPSPTSHTTCVLSSPTPRCHQSCHVHFLSFLASSNHDVQVASFGAIVALVGLFTELALFHKFLHLAWCFLRWKRKGRVVGGEMK</sequence>